<comment type="caution">
    <text evidence="2">The sequence shown here is derived from an EMBL/GenBank/DDBJ whole genome shotgun (WGS) entry which is preliminary data.</text>
</comment>
<dbReference type="Proteomes" id="UP000034669">
    <property type="component" value="Unassembled WGS sequence"/>
</dbReference>
<dbReference type="SUPFAM" id="SSF56219">
    <property type="entry name" value="DNase I-like"/>
    <property type="match status" value="1"/>
</dbReference>
<dbReference type="InterPro" id="IPR036691">
    <property type="entry name" value="Endo/exonu/phosph_ase_sf"/>
</dbReference>
<organism evidence="2 3">
    <name type="scientific">Candidatus Woesebacteria bacterium GW2011_GWA1_43_12</name>
    <dbReference type="NCBI Taxonomy" id="1618557"/>
    <lineage>
        <taxon>Bacteria</taxon>
        <taxon>Candidatus Woeseibacteriota</taxon>
    </lineage>
</organism>
<dbReference type="EMBL" id="LCFI01000002">
    <property type="protein sequence ID" value="KKS90554.1"/>
    <property type="molecule type" value="Genomic_DNA"/>
</dbReference>
<accession>A0A0G1CYE0</accession>
<sequence length="270" mass="30439">MSIEILSWNILSGGFKDYGSPEKRPERIDGLASVIKELKPDIVSLVDTHRWTDIFTVTQLKQIFGYPFVQPIKLDDERLIGIGHDNGVTVFSQIAGTEMQTIWLATRNAIKTKVGGIDIFTIYLDDVNEDTRIKQIKAVLELVDIYTPTIITGDLNTFDRGDLAQTNKQLEVLGYKFPGPMKSMKRSLNEMKRGEVTKILVNAGFIDMGKGKGNTVPAKLFPLPVNDPVLRLDYAFGNNLIKLEEFKVLTDEKYGNLSDHYPIWMRVSSL</sequence>
<evidence type="ECO:0000313" key="2">
    <source>
        <dbReference type="EMBL" id="KKS90554.1"/>
    </source>
</evidence>
<protein>
    <recommendedName>
        <fullName evidence="1">Endonuclease/exonuclease/phosphatase domain-containing protein</fullName>
    </recommendedName>
</protein>
<gene>
    <name evidence="2" type="ORF">UV66_C0002G0031</name>
</gene>
<reference evidence="2 3" key="1">
    <citation type="journal article" date="2015" name="Nature">
        <title>rRNA introns, odd ribosomes, and small enigmatic genomes across a large radiation of phyla.</title>
        <authorList>
            <person name="Brown C.T."/>
            <person name="Hug L.A."/>
            <person name="Thomas B.C."/>
            <person name="Sharon I."/>
            <person name="Castelle C.J."/>
            <person name="Singh A."/>
            <person name="Wilkins M.J."/>
            <person name="Williams K.H."/>
            <person name="Banfield J.F."/>
        </authorList>
    </citation>
    <scope>NUCLEOTIDE SEQUENCE [LARGE SCALE GENOMIC DNA]</scope>
</reference>
<feature type="domain" description="Endonuclease/exonuclease/phosphatase" evidence="1">
    <location>
        <begin position="6"/>
        <end position="260"/>
    </location>
</feature>
<dbReference type="AlphaFoldDB" id="A0A0G1CYE0"/>
<dbReference type="InterPro" id="IPR005135">
    <property type="entry name" value="Endo/exonuclease/phosphatase"/>
</dbReference>
<dbReference type="Pfam" id="PF03372">
    <property type="entry name" value="Exo_endo_phos"/>
    <property type="match status" value="1"/>
</dbReference>
<name>A0A0G1CYE0_9BACT</name>
<dbReference type="Gene3D" id="3.60.10.10">
    <property type="entry name" value="Endonuclease/exonuclease/phosphatase"/>
    <property type="match status" value="1"/>
</dbReference>
<proteinExistence type="predicted"/>
<evidence type="ECO:0000313" key="3">
    <source>
        <dbReference type="Proteomes" id="UP000034669"/>
    </source>
</evidence>
<dbReference type="GO" id="GO:0003824">
    <property type="term" value="F:catalytic activity"/>
    <property type="evidence" value="ECO:0007669"/>
    <property type="project" value="InterPro"/>
</dbReference>
<evidence type="ECO:0000259" key="1">
    <source>
        <dbReference type="Pfam" id="PF03372"/>
    </source>
</evidence>